<feature type="region of interest" description="Disordered" evidence="1">
    <location>
        <begin position="121"/>
        <end position="165"/>
    </location>
</feature>
<evidence type="ECO:0000313" key="2">
    <source>
        <dbReference type="EMBL" id="MCD7449109.1"/>
    </source>
</evidence>
<organism evidence="2 3">
    <name type="scientific">Datura stramonium</name>
    <name type="common">Jimsonweed</name>
    <name type="synonym">Common thornapple</name>
    <dbReference type="NCBI Taxonomy" id="4076"/>
    <lineage>
        <taxon>Eukaryota</taxon>
        <taxon>Viridiplantae</taxon>
        <taxon>Streptophyta</taxon>
        <taxon>Embryophyta</taxon>
        <taxon>Tracheophyta</taxon>
        <taxon>Spermatophyta</taxon>
        <taxon>Magnoliopsida</taxon>
        <taxon>eudicotyledons</taxon>
        <taxon>Gunneridae</taxon>
        <taxon>Pentapetalae</taxon>
        <taxon>asterids</taxon>
        <taxon>lamiids</taxon>
        <taxon>Solanales</taxon>
        <taxon>Solanaceae</taxon>
        <taxon>Solanoideae</taxon>
        <taxon>Datureae</taxon>
        <taxon>Datura</taxon>
    </lineage>
</organism>
<feature type="compositionally biased region" description="Basic residues" evidence="1">
    <location>
        <begin position="77"/>
        <end position="86"/>
    </location>
</feature>
<gene>
    <name evidence="2" type="ORF">HAX54_049223</name>
</gene>
<name>A0ABS8RU26_DATST</name>
<sequence length="165" mass="18565">METETLEEEGAWTTMVRGKGKNKIRSNGKTYQQGKDINGYTESGMLIRPLPGLKLSCESGSAQQEVDTLSISNISPCRRRKRIRRKSSLERSGPPYERTSQRKNKQSWELRLTGYKISLSQASSMSPLNNLTEKPPDTTAGELYTEAGDIELEDVQYQEEKGGCR</sequence>
<feature type="region of interest" description="Disordered" evidence="1">
    <location>
        <begin position="77"/>
        <end position="107"/>
    </location>
</feature>
<feature type="compositionally biased region" description="Acidic residues" evidence="1">
    <location>
        <begin position="148"/>
        <end position="157"/>
    </location>
</feature>
<evidence type="ECO:0000256" key="1">
    <source>
        <dbReference type="SAM" id="MobiDB-lite"/>
    </source>
</evidence>
<accession>A0ABS8RU26</accession>
<feature type="compositionally biased region" description="Polar residues" evidence="1">
    <location>
        <begin position="121"/>
        <end position="132"/>
    </location>
</feature>
<keyword evidence="3" id="KW-1185">Reference proteome</keyword>
<dbReference type="EMBL" id="JACEIK010000083">
    <property type="protein sequence ID" value="MCD7449109.1"/>
    <property type="molecule type" value="Genomic_DNA"/>
</dbReference>
<proteinExistence type="predicted"/>
<evidence type="ECO:0000313" key="3">
    <source>
        <dbReference type="Proteomes" id="UP000823775"/>
    </source>
</evidence>
<protein>
    <submittedName>
        <fullName evidence="2">Uncharacterized protein</fullName>
    </submittedName>
</protein>
<comment type="caution">
    <text evidence="2">The sequence shown here is derived from an EMBL/GenBank/DDBJ whole genome shotgun (WGS) entry which is preliminary data.</text>
</comment>
<reference evidence="2 3" key="1">
    <citation type="journal article" date="2021" name="BMC Genomics">
        <title>Datura genome reveals duplications of psychoactive alkaloid biosynthetic genes and high mutation rate following tissue culture.</title>
        <authorList>
            <person name="Rajewski A."/>
            <person name="Carter-House D."/>
            <person name="Stajich J."/>
            <person name="Litt A."/>
        </authorList>
    </citation>
    <scope>NUCLEOTIDE SEQUENCE [LARGE SCALE GENOMIC DNA]</scope>
    <source>
        <strain evidence="2">AR-01</strain>
    </source>
</reference>
<dbReference type="Proteomes" id="UP000823775">
    <property type="component" value="Unassembled WGS sequence"/>
</dbReference>